<evidence type="ECO:0000256" key="1">
    <source>
        <dbReference type="SAM" id="MobiDB-lite"/>
    </source>
</evidence>
<comment type="caution">
    <text evidence="2">The sequence shown here is derived from an EMBL/GenBank/DDBJ whole genome shotgun (WGS) entry which is preliminary data.</text>
</comment>
<protein>
    <submittedName>
        <fullName evidence="2">Uncharacterized protein</fullName>
    </submittedName>
</protein>
<dbReference type="AlphaFoldDB" id="A0A4Y2HYJ1"/>
<organism evidence="2 3">
    <name type="scientific">Araneus ventricosus</name>
    <name type="common">Orbweaver spider</name>
    <name type="synonym">Epeira ventricosa</name>
    <dbReference type="NCBI Taxonomy" id="182803"/>
    <lineage>
        <taxon>Eukaryota</taxon>
        <taxon>Metazoa</taxon>
        <taxon>Ecdysozoa</taxon>
        <taxon>Arthropoda</taxon>
        <taxon>Chelicerata</taxon>
        <taxon>Arachnida</taxon>
        <taxon>Araneae</taxon>
        <taxon>Araneomorphae</taxon>
        <taxon>Entelegynae</taxon>
        <taxon>Araneoidea</taxon>
        <taxon>Araneidae</taxon>
        <taxon>Araneus</taxon>
    </lineage>
</organism>
<proteinExistence type="predicted"/>
<name>A0A4Y2HYJ1_ARAVE</name>
<dbReference type="EMBL" id="BGPR01002251">
    <property type="protein sequence ID" value="GBM70440.1"/>
    <property type="molecule type" value="Genomic_DNA"/>
</dbReference>
<evidence type="ECO:0000313" key="2">
    <source>
        <dbReference type="EMBL" id="GBM70440.1"/>
    </source>
</evidence>
<reference evidence="2 3" key="1">
    <citation type="journal article" date="2019" name="Sci. Rep.">
        <title>Orb-weaving spider Araneus ventricosus genome elucidates the spidroin gene catalogue.</title>
        <authorList>
            <person name="Kono N."/>
            <person name="Nakamura H."/>
            <person name="Ohtoshi R."/>
            <person name="Moran D.A.P."/>
            <person name="Shinohara A."/>
            <person name="Yoshida Y."/>
            <person name="Fujiwara M."/>
            <person name="Mori M."/>
            <person name="Tomita M."/>
            <person name="Arakawa K."/>
        </authorList>
    </citation>
    <scope>NUCLEOTIDE SEQUENCE [LARGE SCALE GENOMIC DNA]</scope>
</reference>
<evidence type="ECO:0000313" key="3">
    <source>
        <dbReference type="Proteomes" id="UP000499080"/>
    </source>
</evidence>
<gene>
    <name evidence="2" type="ORF">AVEN_154433_1</name>
</gene>
<dbReference type="Proteomes" id="UP000499080">
    <property type="component" value="Unassembled WGS sequence"/>
</dbReference>
<feature type="compositionally biased region" description="Acidic residues" evidence="1">
    <location>
        <begin position="60"/>
        <end position="70"/>
    </location>
</feature>
<feature type="region of interest" description="Disordered" evidence="1">
    <location>
        <begin position="42"/>
        <end position="95"/>
    </location>
</feature>
<sequence>MLESFGEATPAGFFNRLTQKLDTNLQLRCLLFFYKLEYAPCPGIPIPKPPEKLKDISSGSEEDDGSDDDFNAAGSNDPQHFSQSELNDLVRLGPS</sequence>
<feature type="compositionally biased region" description="Polar residues" evidence="1">
    <location>
        <begin position="73"/>
        <end position="86"/>
    </location>
</feature>
<accession>A0A4Y2HYJ1</accession>
<keyword evidence="3" id="KW-1185">Reference proteome</keyword>